<gene>
    <name evidence="2" type="ORF">BJ508DRAFT_129680</name>
</gene>
<organism evidence="2 3">
    <name type="scientific">Ascobolus immersus RN42</name>
    <dbReference type="NCBI Taxonomy" id="1160509"/>
    <lineage>
        <taxon>Eukaryota</taxon>
        <taxon>Fungi</taxon>
        <taxon>Dikarya</taxon>
        <taxon>Ascomycota</taxon>
        <taxon>Pezizomycotina</taxon>
        <taxon>Pezizomycetes</taxon>
        <taxon>Pezizales</taxon>
        <taxon>Ascobolaceae</taxon>
        <taxon>Ascobolus</taxon>
    </lineage>
</organism>
<reference evidence="2 3" key="1">
    <citation type="journal article" date="2018" name="Nat. Ecol. Evol.">
        <title>Pezizomycetes genomes reveal the molecular basis of ectomycorrhizal truffle lifestyle.</title>
        <authorList>
            <person name="Murat C."/>
            <person name="Payen T."/>
            <person name="Noel B."/>
            <person name="Kuo A."/>
            <person name="Morin E."/>
            <person name="Chen J."/>
            <person name="Kohler A."/>
            <person name="Krizsan K."/>
            <person name="Balestrini R."/>
            <person name="Da Silva C."/>
            <person name="Montanini B."/>
            <person name="Hainaut M."/>
            <person name="Levati E."/>
            <person name="Barry K.W."/>
            <person name="Belfiori B."/>
            <person name="Cichocki N."/>
            <person name="Clum A."/>
            <person name="Dockter R.B."/>
            <person name="Fauchery L."/>
            <person name="Guy J."/>
            <person name="Iotti M."/>
            <person name="Le Tacon F."/>
            <person name="Lindquist E.A."/>
            <person name="Lipzen A."/>
            <person name="Malagnac F."/>
            <person name="Mello A."/>
            <person name="Molinier V."/>
            <person name="Miyauchi S."/>
            <person name="Poulain J."/>
            <person name="Riccioni C."/>
            <person name="Rubini A."/>
            <person name="Sitrit Y."/>
            <person name="Splivallo R."/>
            <person name="Traeger S."/>
            <person name="Wang M."/>
            <person name="Zifcakova L."/>
            <person name="Wipf D."/>
            <person name="Zambonelli A."/>
            <person name="Paolocci F."/>
            <person name="Nowrousian M."/>
            <person name="Ottonello S."/>
            <person name="Baldrian P."/>
            <person name="Spatafora J.W."/>
            <person name="Henrissat B."/>
            <person name="Nagy L.G."/>
            <person name="Aury J.M."/>
            <person name="Wincker P."/>
            <person name="Grigoriev I.V."/>
            <person name="Bonfante P."/>
            <person name="Martin F.M."/>
        </authorList>
    </citation>
    <scope>NUCLEOTIDE SEQUENCE [LARGE SCALE GENOMIC DNA]</scope>
    <source>
        <strain evidence="2 3">RN42</strain>
    </source>
</reference>
<dbReference type="AlphaFoldDB" id="A0A3N4I8K4"/>
<evidence type="ECO:0000313" key="3">
    <source>
        <dbReference type="Proteomes" id="UP000275078"/>
    </source>
</evidence>
<keyword evidence="1" id="KW-0732">Signal</keyword>
<proteinExistence type="predicted"/>
<name>A0A3N4I8K4_ASCIM</name>
<dbReference type="Proteomes" id="UP000275078">
    <property type="component" value="Unassembled WGS sequence"/>
</dbReference>
<feature type="chain" id="PRO_5018291293" description="Secreted protein" evidence="1">
    <location>
        <begin position="17"/>
        <end position="112"/>
    </location>
</feature>
<accession>A0A3N4I8K4</accession>
<evidence type="ECO:0008006" key="4">
    <source>
        <dbReference type="Google" id="ProtNLM"/>
    </source>
</evidence>
<sequence length="112" mass="12646">MWSLFDGCLLPILVSASPNKCLVVFSSNSQALPDFPFDSSGELFSLTVRICSVMHQWYVFLSLSFFVMQEFARFRLVPTRLCKKQHTGGHHDLLKTFTTTSSSAPSFIVSFQ</sequence>
<dbReference type="EMBL" id="ML119688">
    <property type="protein sequence ID" value="RPA80460.1"/>
    <property type="molecule type" value="Genomic_DNA"/>
</dbReference>
<keyword evidence="3" id="KW-1185">Reference proteome</keyword>
<evidence type="ECO:0000313" key="2">
    <source>
        <dbReference type="EMBL" id="RPA80460.1"/>
    </source>
</evidence>
<protein>
    <recommendedName>
        <fullName evidence="4">Secreted protein</fullName>
    </recommendedName>
</protein>
<evidence type="ECO:0000256" key="1">
    <source>
        <dbReference type="SAM" id="SignalP"/>
    </source>
</evidence>
<feature type="signal peptide" evidence="1">
    <location>
        <begin position="1"/>
        <end position="16"/>
    </location>
</feature>